<dbReference type="RefSeq" id="WP_090474879.1">
    <property type="nucleotide sequence ID" value="NZ_LT629710.1"/>
</dbReference>
<evidence type="ECO:0000313" key="2">
    <source>
        <dbReference type="EMBL" id="SDO47042.1"/>
    </source>
</evidence>
<keyword evidence="3" id="KW-1185">Reference proteome</keyword>
<dbReference type="AlphaFoldDB" id="A0A1H0JU69"/>
<keyword evidence="1" id="KW-1133">Transmembrane helix</keyword>
<name>A0A1H0JU69_9ACTN</name>
<protein>
    <submittedName>
        <fullName evidence="2">Uncharacterized protein</fullName>
    </submittedName>
</protein>
<proteinExistence type="predicted"/>
<keyword evidence="1" id="KW-0472">Membrane</keyword>
<dbReference type="EMBL" id="LT629710">
    <property type="protein sequence ID" value="SDO47042.1"/>
    <property type="molecule type" value="Genomic_DNA"/>
</dbReference>
<accession>A0A1H0JU69</accession>
<sequence length="77" mass="7747">MTLPGRPPSSGPGGDPDAERVLAQALRAMAGGGKQVRPENGPPASGREPLTRLQVLLIATIVGLLVGITAGLISLLV</sequence>
<reference evidence="2 3" key="1">
    <citation type="submission" date="2016-10" db="EMBL/GenBank/DDBJ databases">
        <authorList>
            <person name="de Groot N.N."/>
        </authorList>
    </citation>
    <scope>NUCLEOTIDE SEQUENCE [LARGE SCALE GENOMIC DNA]</scope>
    <source>
        <strain evidence="3">P4-7,KCTC 19426,CECT 7604</strain>
    </source>
</reference>
<gene>
    <name evidence="2" type="ORF">SAMN04515671_1039</name>
</gene>
<evidence type="ECO:0000313" key="3">
    <source>
        <dbReference type="Proteomes" id="UP000198741"/>
    </source>
</evidence>
<evidence type="ECO:0000256" key="1">
    <source>
        <dbReference type="SAM" id="Phobius"/>
    </source>
</evidence>
<organism evidence="2 3">
    <name type="scientific">Nakamurella panacisegetis</name>
    <dbReference type="NCBI Taxonomy" id="1090615"/>
    <lineage>
        <taxon>Bacteria</taxon>
        <taxon>Bacillati</taxon>
        <taxon>Actinomycetota</taxon>
        <taxon>Actinomycetes</taxon>
        <taxon>Nakamurellales</taxon>
        <taxon>Nakamurellaceae</taxon>
        <taxon>Nakamurella</taxon>
    </lineage>
</organism>
<dbReference type="Proteomes" id="UP000198741">
    <property type="component" value="Chromosome I"/>
</dbReference>
<keyword evidence="1" id="KW-0812">Transmembrane</keyword>
<feature type="transmembrane region" description="Helical" evidence="1">
    <location>
        <begin position="55"/>
        <end position="76"/>
    </location>
</feature>